<accession>A0A399SH82</accession>
<keyword evidence="3 6" id="KW-0597">Phosphoprotein</keyword>
<dbReference type="SMART" id="SM00448">
    <property type="entry name" value="REC"/>
    <property type="match status" value="1"/>
</dbReference>
<dbReference type="RefSeq" id="WP_119431172.1">
    <property type="nucleotide sequence ID" value="NZ_QWGE01000002.1"/>
</dbReference>
<name>A0A399SH82_9BACT</name>
<dbReference type="InterPro" id="IPR004358">
    <property type="entry name" value="Sig_transdc_His_kin-like_C"/>
</dbReference>
<feature type="domain" description="Response regulatory" evidence="8">
    <location>
        <begin position="16"/>
        <end position="131"/>
    </location>
</feature>
<dbReference type="CDD" id="cd19920">
    <property type="entry name" value="REC_PA4781-like"/>
    <property type="match status" value="1"/>
</dbReference>
<dbReference type="PANTHER" id="PTHR43547">
    <property type="entry name" value="TWO-COMPONENT HISTIDINE KINASE"/>
    <property type="match status" value="1"/>
</dbReference>
<dbReference type="PANTHER" id="PTHR43547:SF2">
    <property type="entry name" value="HYBRID SIGNAL TRANSDUCTION HISTIDINE KINASE C"/>
    <property type="match status" value="1"/>
</dbReference>
<proteinExistence type="predicted"/>
<evidence type="ECO:0000259" key="7">
    <source>
        <dbReference type="PROSITE" id="PS50109"/>
    </source>
</evidence>
<dbReference type="GO" id="GO:0000155">
    <property type="term" value="F:phosphorelay sensor kinase activity"/>
    <property type="evidence" value="ECO:0007669"/>
    <property type="project" value="InterPro"/>
</dbReference>
<dbReference type="SUPFAM" id="SSF52172">
    <property type="entry name" value="CheY-like"/>
    <property type="match status" value="1"/>
</dbReference>
<evidence type="ECO:0000259" key="9">
    <source>
        <dbReference type="PROSITE" id="PS50112"/>
    </source>
</evidence>
<dbReference type="SMART" id="SM00388">
    <property type="entry name" value="HisKA"/>
    <property type="match status" value="1"/>
</dbReference>
<dbReference type="Pfam" id="PF02518">
    <property type="entry name" value="HATPase_c"/>
    <property type="match status" value="1"/>
</dbReference>
<dbReference type="SUPFAM" id="SSF55785">
    <property type="entry name" value="PYP-like sensor domain (PAS domain)"/>
    <property type="match status" value="1"/>
</dbReference>
<evidence type="ECO:0000256" key="1">
    <source>
        <dbReference type="ARBA" id="ARBA00000085"/>
    </source>
</evidence>
<evidence type="ECO:0000256" key="3">
    <source>
        <dbReference type="ARBA" id="ARBA00022553"/>
    </source>
</evidence>
<dbReference type="PRINTS" id="PR00344">
    <property type="entry name" value="BCTRLSENSOR"/>
</dbReference>
<dbReference type="InterPro" id="IPR035965">
    <property type="entry name" value="PAS-like_dom_sf"/>
</dbReference>
<keyword evidence="4" id="KW-0808">Transferase</keyword>
<dbReference type="InterPro" id="IPR036890">
    <property type="entry name" value="HATPase_C_sf"/>
</dbReference>
<keyword evidence="11" id="KW-1185">Reference proteome</keyword>
<feature type="domain" description="PAS" evidence="9">
    <location>
        <begin position="136"/>
        <end position="215"/>
    </location>
</feature>
<feature type="modified residue" description="4-aspartylphosphate" evidence="6">
    <location>
        <position position="64"/>
    </location>
</feature>
<organism evidence="10 11">
    <name type="scientific">Pontibacter oryzae</name>
    <dbReference type="NCBI Taxonomy" id="2304593"/>
    <lineage>
        <taxon>Bacteria</taxon>
        <taxon>Pseudomonadati</taxon>
        <taxon>Bacteroidota</taxon>
        <taxon>Cytophagia</taxon>
        <taxon>Cytophagales</taxon>
        <taxon>Hymenobacteraceae</taxon>
        <taxon>Pontibacter</taxon>
    </lineage>
</organism>
<evidence type="ECO:0000256" key="5">
    <source>
        <dbReference type="ARBA" id="ARBA00022777"/>
    </source>
</evidence>
<dbReference type="EMBL" id="QWGE01000002">
    <property type="protein sequence ID" value="RIJ41422.1"/>
    <property type="molecule type" value="Genomic_DNA"/>
</dbReference>
<dbReference type="PROSITE" id="PS50109">
    <property type="entry name" value="HIS_KIN"/>
    <property type="match status" value="1"/>
</dbReference>
<dbReference type="InterPro" id="IPR003661">
    <property type="entry name" value="HisK_dim/P_dom"/>
</dbReference>
<dbReference type="PROSITE" id="PS50110">
    <property type="entry name" value="RESPONSE_REGULATORY"/>
    <property type="match status" value="1"/>
</dbReference>
<reference evidence="11" key="1">
    <citation type="submission" date="2018-08" db="EMBL/GenBank/DDBJ databases">
        <title>Mucilaginibacter sp. MYSH2.</title>
        <authorList>
            <person name="Seo T."/>
        </authorList>
    </citation>
    <scope>NUCLEOTIDE SEQUENCE [LARGE SCALE GENOMIC DNA]</scope>
    <source>
        <strain evidence="11">KIRAN</strain>
    </source>
</reference>
<evidence type="ECO:0000259" key="8">
    <source>
        <dbReference type="PROSITE" id="PS50110"/>
    </source>
</evidence>
<dbReference type="InterPro" id="IPR000014">
    <property type="entry name" value="PAS"/>
</dbReference>
<evidence type="ECO:0000313" key="11">
    <source>
        <dbReference type="Proteomes" id="UP000266005"/>
    </source>
</evidence>
<dbReference type="Gene3D" id="1.10.287.130">
    <property type="match status" value="1"/>
</dbReference>
<dbReference type="Gene3D" id="3.40.50.2300">
    <property type="match status" value="1"/>
</dbReference>
<evidence type="ECO:0000256" key="2">
    <source>
        <dbReference type="ARBA" id="ARBA00012438"/>
    </source>
</evidence>
<evidence type="ECO:0000313" key="10">
    <source>
        <dbReference type="EMBL" id="RIJ41422.1"/>
    </source>
</evidence>
<dbReference type="OrthoDB" id="9766459at2"/>
<evidence type="ECO:0000256" key="6">
    <source>
        <dbReference type="PROSITE-ProRule" id="PRU00169"/>
    </source>
</evidence>
<dbReference type="FunFam" id="3.30.565.10:FF:000006">
    <property type="entry name" value="Sensor histidine kinase WalK"/>
    <property type="match status" value="1"/>
</dbReference>
<dbReference type="InterPro" id="IPR003594">
    <property type="entry name" value="HATPase_dom"/>
</dbReference>
<dbReference type="EC" id="2.7.13.3" evidence="2"/>
<dbReference type="Gene3D" id="3.30.565.10">
    <property type="entry name" value="Histidine kinase-like ATPase, C-terminal domain"/>
    <property type="match status" value="1"/>
</dbReference>
<dbReference type="InterPro" id="IPR011006">
    <property type="entry name" value="CheY-like_superfamily"/>
</dbReference>
<sequence length="493" mass="54583">MNRANILSEQRKNVSVVLIVDDQPKNLQLAASVLNAHYKLLLADSGPKAIKIATEKQPDLILLDVMMPGMSGYQVCEQLKSMPSTADIPIIFLTAKSEEEDILKAFEVGGVDYVTKPFKAKEVLARIKTQIALRHAEKRLRQVIDLVPYRLFAKDSEGNVIMANNATAAFHNTSVEVLLGKPEPDLPDGAQYITPQEDDPFQDSTCEEKLQLNNGTSHFYQTTKLPFTFSGTDKPALLQLAVDVTALKEQQKEISALNNRLMQHNNYKDKMLSIIAHDLRGPLGSTVALLELISKNEKKLSKDKIVSYVEKLKDSTGNSLELLNNLLLWTQSQFERVRFEPVPLALKPELHNVLKPLRQQASQKGVQLDDKVPEGIVVNADTDMLQTILRNLVSNAIKFTPSGRNVYIAARQQGSMASITVTDEGIGIPEDNLQKLLKRSHESVSTFGTNNEKGSGLGLNLCMDFVEKHGGRMTISSQEGEGSTFSFTIPIAH</sequence>
<dbReference type="SUPFAM" id="SSF47384">
    <property type="entry name" value="Homodimeric domain of signal transducing histidine kinase"/>
    <property type="match status" value="1"/>
</dbReference>
<dbReference type="InterPro" id="IPR036097">
    <property type="entry name" value="HisK_dim/P_sf"/>
</dbReference>
<dbReference type="CDD" id="cd00075">
    <property type="entry name" value="HATPase"/>
    <property type="match status" value="1"/>
</dbReference>
<feature type="domain" description="Histidine kinase" evidence="7">
    <location>
        <begin position="274"/>
        <end position="493"/>
    </location>
</feature>
<dbReference type="PROSITE" id="PS50112">
    <property type="entry name" value="PAS"/>
    <property type="match status" value="1"/>
</dbReference>
<dbReference type="SMART" id="SM00387">
    <property type="entry name" value="HATPase_c"/>
    <property type="match status" value="1"/>
</dbReference>
<comment type="caution">
    <text evidence="10">The sequence shown here is derived from an EMBL/GenBank/DDBJ whole genome shotgun (WGS) entry which is preliminary data.</text>
</comment>
<comment type="catalytic activity">
    <reaction evidence="1">
        <text>ATP + protein L-histidine = ADP + protein N-phospho-L-histidine.</text>
        <dbReference type="EC" id="2.7.13.3"/>
    </reaction>
</comment>
<dbReference type="SUPFAM" id="SSF55874">
    <property type="entry name" value="ATPase domain of HSP90 chaperone/DNA topoisomerase II/histidine kinase"/>
    <property type="match status" value="1"/>
</dbReference>
<dbReference type="Proteomes" id="UP000266005">
    <property type="component" value="Unassembled WGS sequence"/>
</dbReference>
<evidence type="ECO:0000256" key="4">
    <source>
        <dbReference type="ARBA" id="ARBA00022679"/>
    </source>
</evidence>
<protein>
    <recommendedName>
        <fullName evidence="2">histidine kinase</fullName>
        <ecNumber evidence="2">2.7.13.3</ecNumber>
    </recommendedName>
</protein>
<dbReference type="InterPro" id="IPR001789">
    <property type="entry name" value="Sig_transdc_resp-reg_receiver"/>
</dbReference>
<dbReference type="Gene3D" id="3.30.450.20">
    <property type="entry name" value="PAS domain"/>
    <property type="match status" value="1"/>
</dbReference>
<dbReference type="Pfam" id="PF00072">
    <property type="entry name" value="Response_reg"/>
    <property type="match status" value="1"/>
</dbReference>
<keyword evidence="5" id="KW-0418">Kinase</keyword>
<dbReference type="AlphaFoldDB" id="A0A399SH82"/>
<gene>
    <name evidence="10" type="ORF">D1627_05105</name>
</gene>
<dbReference type="InterPro" id="IPR005467">
    <property type="entry name" value="His_kinase_dom"/>
</dbReference>